<dbReference type="Gene3D" id="4.10.60.10">
    <property type="entry name" value="Zinc finger, CCHC-type"/>
    <property type="match status" value="1"/>
</dbReference>
<dbReference type="EMBL" id="JAUESC010000001">
    <property type="protein sequence ID" value="KAK0606825.1"/>
    <property type="molecule type" value="Genomic_DNA"/>
</dbReference>
<dbReference type="GO" id="GO:0008270">
    <property type="term" value="F:zinc ion binding"/>
    <property type="evidence" value="ECO:0007669"/>
    <property type="project" value="UniProtKB-KW"/>
</dbReference>
<dbReference type="SUPFAM" id="SSF57756">
    <property type="entry name" value="Retrovirus zinc finger-like domains"/>
    <property type="match status" value="1"/>
</dbReference>
<dbReference type="AlphaFoldDB" id="A0AA39TQG9"/>
<dbReference type="Pfam" id="PF00098">
    <property type="entry name" value="zf-CCHC"/>
    <property type="match status" value="1"/>
</dbReference>
<keyword evidence="1" id="KW-0862">Zinc</keyword>
<evidence type="ECO:0000259" key="2">
    <source>
        <dbReference type="PROSITE" id="PS50158"/>
    </source>
</evidence>
<reference evidence="3" key="2">
    <citation type="submission" date="2023-06" db="EMBL/GenBank/DDBJ databases">
        <authorList>
            <person name="Swenson N.G."/>
            <person name="Wegrzyn J.L."/>
            <person name="Mcevoy S.L."/>
        </authorList>
    </citation>
    <scope>NUCLEOTIDE SEQUENCE</scope>
    <source>
        <strain evidence="3">NS2018</strain>
        <tissue evidence="3">Leaf</tissue>
    </source>
</reference>
<accession>A0AA39TQG9</accession>
<feature type="domain" description="CCHC-type" evidence="2">
    <location>
        <begin position="248"/>
        <end position="263"/>
    </location>
</feature>
<reference evidence="3" key="1">
    <citation type="journal article" date="2022" name="Plant J.">
        <title>Strategies of tolerance reflected in two North American maple genomes.</title>
        <authorList>
            <person name="McEvoy S.L."/>
            <person name="Sezen U.U."/>
            <person name="Trouern-Trend A."/>
            <person name="McMahon S.M."/>
            <person name="Schaberg P.G."/>
            <person name="Yang J."/>
            <person name="Wegrzyn J.L."/>
            <person name="Swenson N.G."/>
        </authorList>
    </citation>
    <scope>NUCLEOTIDE SEQUENCE</scope>
    <source>
        <strain evidence="3">NS2018</strain>
    </source>
</reference>
<evidence type="ECO:0000256" key="1">
    <source>
        <dbReference type="PROSITE-ProRule" id="PRU00047"/>
    </source>
</evidence>
<protein>
    <recommendedName>
        <fullName evidence="2">CCHC-type domain-containing protein</fullName>
    </recommendedName>
</protein>
<dbReference type="InterPro" id="IPR001878">
    <property type="entry name" value="Znf_CCHC"/>
</dbReference>
<dbReference type="PANTHER" id="PTHR47592">
    <property type="entry name" value="PBF68 PROTEIN"/>
    <property type="match status" value="1"/>
</dbReference>
<evidence type="ECO:0000313" key="3">
    <source>
        <dbReference type="EMBL" id="KAK0606825.1"/>
    </source>
</evidence>
<keyword evidence="4" id="KW-1185">Reference proteome</keyword>
<proteinExistence type="predicted"/>
<dbReference type="Pfam" id="PF14223">
    <property type="entry name" value="Retrotran_gag_2"/>
    <property type="match status" value="1"/>
</dbReference>
<evidence type="ECO:0000313" key="4">
    <source>
        <dbReference type="Proteomes" id="UP001168877"/>
    </source>
</evidence>
<dbReference type="CDD" id="cd09272">
    <property type="entry name" value="RNase_HI_RT_Ty1"/>
    <property type="match status" value="1"/>
</dbReference>
<dbReference type="PANTHER" id="PTHR47592:SF27">
    <property type="entry name" value="OS08G0421700 PROTEIN"/>
    <property type="match status" value="1"/>
</dbReference>
<dbReference type="InterPro" id="IPR036875">
    <property type="entry name" value="Znf_CCHC_sf"/>
</dbReference>
<comment type="caution">
    <text evidence="3">The sequence shown here is derived from an EMBL/GenBank/DDBJ whole genome shotgun (WGS) entry which is preliminary data.</text>
</comment>
<keyword evidence="1" id="KW-0479">Metal-binding</keyword>
<dbReference type="SMART" id="SM00343">
    <property type="entry name" value="ZnF_C2HC"/>
    <property type="match status" value="1"/>
</dbReference>
<organism evidence="3 4">
    <name type="scientific">Acer saccharum</name>
    <name type="common">Sugar maple</name>
    <dbReference type="NCBI Taxonomy" id="4024"/>
    <lineage>
        <taxon>Eukaryota</taxon>
        <taxon>Viridiplantae</taxon>
        <taxon>Streptophyta</taxon>
        <taxon>Embryophyta</taxon>
        <taxon>Tracheophyta</taxon>
        <taxon>Spermatophyta</taxon>
        <taxon>Magnoliopsida</taxon>
        <taxon>eudicotyledons</taxon>
        <taxon>Gunneridae</taxon>
        <taxon>Pentapetalae</taxon>
        <taxon>rosids</taxon>
        <taxon>malvids</taxon>
        <taxon>Sapindales</taxon>
        <taxon>Sapindaceae</taxon>
        <taxon>Hippocastanoideae</taxon>
        <taxon>Acereae</taxon>
        <taxon>Acer</taxon>
    </lineage>
</organism>
<dbReference type="Proteomes" id="UP001168877">
    <property type="component" value="Unassembled WGS sequence"/>
</dbReference>
<gene>
    <name evidence="3" type="ORF">LWI29_004833</name>
</gene>
<sequence>MNQDLIHLERFDGENFTRWQEKVKFFLTAFHLAHILVDDLETIPEEKADDSKELKEKRKKRKEEDYLCRGHIVNALGHTVYNAYRNIGTAKELWTALDNKYRIEEASNQKFLIGNFMDYKMSDSKSIMTQVHELLNVISDLKVAGVNLDESFLVGVVISKLPSSWNGYKKKLKHDEKKHTLESIQRHLRIEEDSRIRESKDEQTNFMSKANVVEDGKSNNYLGPKNTNQFKNHHQNKKKNQKKIKGNCYYCQKPGHMARDCRKRKKNIQNQGNQVNMTDDKYVATVCDANSVDIESGWWLDTGATIHICKDRSQFKTYEKTEDGNEVKVANNFRSKVIGKGTMEFSFTSGKTLTLVNVLHVPDMCKNLVSRDLLNKRGFKLVYESDKFVLSKNGTFIGQEYSCNVSWRSKKQSMASDSSMLSELIALADAAKEAEWLKNLLVDIPLWKKPSPAVMINCDNKETIYRVENMTYNGKSRHVSLRHQSLRQLLKSGVITIDYVESNKNLADHLTKGVGNEMISKTSKRMGLRSVNDVDHV</sequence>
<dbReference type="PROSITE" id="PS50158">
    <property type="entry name" value="ZF_CCHC"/>
    <property type="match status" value="1"/>
</dbReference>
<keyword evidence="1" id="KW-0863">Zinc-finger</keyword>
<dbReference type="Pfam" id="PF22936">
    <property type="entry name" value="Pol_BBD"/>
    <property type="match status" value="1"/>
</dbReference>
<dbReference type="GO" id="GO:0003676">
    <property type="term" value="F:nucleic acid binding"/>
    <property type="evidence" value="ECO:0007669"/>
    <property type="project" value="InterPro"/>
</dbReference>
<dbReference type="InterPro" id="IPR054722">
    <property type="entry name" value="PolX-like_BBD"/>
</dbReference>
<name>A0AA39TQG9_ACESA</name>